<dbReference type="Pfam" id="PF09597">
    <property type="entry name" value="SAM_Ribosomal_mS41"/>
    <property type="match status" value="1"/>
</dbReference>
<evidence type="ECO:0000256" key="4">
    <source>
        <dbReference type="ARBA" id="ARBA00035129"/>
    </source>
</evidence>
<evidence type="ECO:0000256" key="5">
    <source>
        <dbReference type="SAM" id="MobiDB-lite"/>
    </source>
</evidence>
<evidence type="ECO:0000313" key="8">
    <source>
        <dbReference type="Proteomes" id="UP000241818"/>
    </source>
</evidence>
<dbReference type="SMART" id="SM01238">
    <property type="entry name" value="IGR"/>
    <property type="match status" value="1"/>
</dbReference>
<gene>
    <name evidence="7" type="ORF">M430DRAFT_56063</name>
</gene>
<feature type="region of interest" description="Disordered" evidence="5">
    <location>
        <begin position="206"/>
        <end position="231"/>
    </location>
</feature>
<sequence length="231" mass="25681">MIIKSAPLRPIPSFLLPFTQSASTQTRYLHDRIRAARAPAPTPFVPDVQTFLTLIGRNLSQHASKIPSWEALFTLSSTQLRELGIEPPRSRRYLLAWRERFRQGKFGVGGNLRHVQNGEALLSVVEVPAQSSSAETATATLSPGKRKIVVNVKDPMKVQNVEGLEPVPGFKVKGAHTIIGPRVQPIKGGKGAKIVVQEGLWEHRRGHKIDGGERRRAEVRDKKMREAKNAR</sequence>
<keyword evidence="8" id="KW-1185">Reference proteome</keyword>
<dbReference type="InterPro" id="IPR039603">
    <property type="entry name" value="Ribosomal_mS41"/>
</dbReference>
<dbReference type="InterPro" id="IPR019083">
    <property type="entry name" value="SAM_Ribosomal_mS41"/>
</dbReference>
<dbReference type="STRING" id="857342.A0A2T3BAF2"/>
<feature type="domain" description="Small ribosomal subunit protein mS41 SAM" evidence="6">
    <location>
        <begin position="48"/>
        <end position="104"/>
    </location>
</feature>
<evidence type="ECO:0000256" key="2">
    <source>
        <dbReference type="ARBA" id="ARBA00010492"/>
    </source>
</evidence>
<dbReference type="AlphaFoldDB" id="A0A2T3BAF2"/>
<reference evidence="7 8" key="1">
    <citation type="journal article" date="2018" name="New Phytol.">
        <title>Comparative genomics and transcriptomics depict ericoid mycorrhizal fungi as versatile saprotrophs and plant mutualists.</title>
        <authorList>
            <person name="Martino E."/>
            <person name="Morin E."/>
            <person name="Grelet G.A."/>
            <person name="Kuo A."/>
            <person name="Kohler A."/>
            <person name="Daghino S."/>
            <person name="Barry K.W."/>
            <person name="Cichocki N."/>
            <person name="Clum A."/>
            <person name="Dockter R.B."/>
            <person name="Hainaut M."/>
            <person name="Kuo R.C."/>
            <person name="LaButti K."/>
            <person name="Lindahl B.D."/>
            <person name="Lindquist E.A."/>
            <person name="Lipzen A."/>
            <person name="Khouja H.R."/>
            <person name="Magnuson J."/>
            <person name="Murat C."/>
            <person name="Ohm R.A."/>
            <person name="Singer S.W."/>
            <person name="Spatafora J.W."/>
            <person name="Wang M."/>
            <person name="Veneault-Fourrey C."/>
            <person name="Henrissat B."/>
            <person name="Grigoriev I.V."/>
            <person name="Martin F.M."/>
            <person name="Perotto S."/>
        </authorList>
    </citation>
    <scope>NUCLEOTIDE SEQUENCE [LARGE SCALE GENOMIC DNA]</scope>
    <source>
        <strain evidence="7 8">ATCC 22711</strain>
    </source>
</reference>
<dbReference type="InParanoid" id="A0A2T3BAF2"/>
<dbReference type="Proteomes" id="UP000241818">
    <property type="component" value="Unassembled WGS sequence"/>
</dbReference>
<dbReference type="GO" id="GO:0005739">
    <property type="term" value="C:mitochondrion"/>
    <property type="evidence" value="ECO:0007669"/>
    <property type="project" value="UniProtKB-SubCell"/>
</dbReference>
<accession>A0A2T3BAF2</accession>
<dbReference type="PANTHER" id="PTHR28235:SF1">
    <property type="entry name" value="SMALL RIBOSOMAL SUBUNIT PROTEIN MS41"/>
    <property type="match status" value="1"/>
</dbReference>
<evidence type="ECO:0000256" key="3">
    <source>
        <dbReference type="ARBA" id="ARBA00023128"/>
    </source>
</evidence>
<dbReference type="OrthoDB" id="18595at2759"/>
<dbReference type="EMBL" id="KZ679007">
    <property type="protein sequence ID" value="PSS25278.1"/>
    <property type="molecule type" value="Genomic_DNA"/>
</dbReference>
<keyword evidence="3" id="KW-0496">Mitochondrion</keyword>
<evidence type="ECO:0000259" key="6">
    <source>
        <dbReference type="SMART" id="SM01238"/>
    </source>
</evidence>
<protein>
    <recommendedName>
        <fullName evidence="4">Small ribosomal subunit protein mS41</fullName>
    </recommendedName>
</protein>
<dbReference type="PANTHER" id="PTHR28235">
    <property type="entry name" value="PROTEIN FYV4, MITOCHONDRIAL"/>
    <property type="match status" value="1"/>
</dbReference>
<evidence type="ECO:0000313" key="7">
    <source>
        <dbReference type="EMBL" id="PSS25278.1"/>
    </source>
</evidence>
<dbReference type="InterPro" id="IPR013761">
    <property type="entry name" value="SAM/pointed_sf"/>
</dbReference>
<dbReference type="SUPFAM" id="SSF47769">
    <property type="entry name" value="SAM/Pointed domain"/>
    <property type="match status" value="1"/>
</dbReference>
<dbReference type="GeneID" id="36576662"/>
<comment type="subcellular location">
    <subcellularLocation>
        <location evidence="1">Mitochondrion</location>
    </subcellularLocation>
</comment>
<proteinExistence type="inferred from homology"/>
<organism evidence="7 8">
    <name type="scientific">Amorphotheca resinae ATCC 22711</name>
    <dbReference type="NCBI Taxonomy" id="857342"/>
    <lineage>
        <taxon>Eukaryota</taxon>
        <taxon>Fungi</taxon>
        <taxon>Dikarya</taxon>
        <taxon>Ascomycota</taxon>
        <taxon>Pezizomycotina</taxon>
        <taxon>Leotiomycetes</taxon>
        <taxon>Helotiales</taxon>
        <taxon>Amorphothecaceae</taxon>
        <taxon>Amorphotheca</taxon>
    </lineage>
</organism>
<evidence type="ECO:0000256" key="1">
    <source>
        <dbReference type="ARBA" id="ARBA00004173"/>
    </source>
</evidence>
<name>A0A2T3BAF2_AMORE</name>
<dbReference type="RefSeq" id="XP_024723877.1">
    <property type="nucleotide sequence ID" value="XM_024868581.1"/>
</dbReference>
<comment type="similarity">
    <text evidence="2">Belongs to the mitochondrion-specific ribosomal protein mS41 family.</text>
</comment>